<dbReference type="EMBL" id="JAENIL010000030">
    <property type="protein sequence ID" value="MBK1878410.1"/>
    <property type="molecule type" value="Genomic_DNA"/>
</dbReference>
<feature type="transmembrane region" description="Helical" evidence="1">
    <location>
        <begin position="285"/>
        <end position="307"/>
    </location>
</feature>
<evidence type="ECO:0000259" key="2">
    <source>
        <dbReference type="Pfam" id="PF01757"/>
    </source>
</evidence>
<accession>A0A934RVE5</accession>
<dbReference type="GO" id="GO:0016020">
    <property type="term" value="C:membrane"/>
    <property type="evidence" value="ECO:0007669"/>
    <property type="project" value="TreeGrafter"/>
</dbReference>
<keyword evidence="3" id="KW-0012">Acyltransferase</keyword>
<keyword evidence="4" id="KW-1185">Reference proteome</keyword>
<dbReference type="RefSeq" id="WP_200356622.1">
    <property type="nucleotide sequence ID" value="NZ_JAENIL010000030.1"/>
</dbReference>
<feature type="transmembrane region" description="Helical" evidence="1">
    <location>
        <begin position="147"/>
        <end position="166"/>
    </location>
</feature>
<dbReference type="GO" id="GO:0016747">
    <property type="term" value="F:acyltransferase activity, transferring groups other than amino-acyl groups"/>
    <property type="evidence" value="ECO:0007669"/>
    <property type="project" value="InterPro"/>
</dbReference>
<keyword evidence="1" id="KW-0812">Transmembrane</keyword>
<proteinExistence type="predicted"/>
<organism evidence="3 4">
    <name type="scientific">Pelagicoccus mobilis</name>
    <dbReference type="NCBI Taxonomy" id="415221"/>
    <lineage>
        <taxon>Bacteria</taxon>
        <taxon>Pseudomonadati</taxon>
        <taxon>Verrucomicrobiota</taxon>
        <taxon>Opitutia</taxon>
        <taxon>Puniceicoccales</taxon>
        <taxon>Pelagicoccaceae</taxon>
        <taxon>Pelagicoccus</taxon>
    </lineage>
</organism>
<dbReference type="InterPro" id="IPR002656">
    <property type="entry name" value="Acyl_transf_3_dom"/>
</dbReference>
<dbReference type="InterPro" id="IPR050879">
    <property type="entry name" value="Acyltransferase_3"/>
</dbReference>
<protein>
    <submittedName>
        <fullName evidence="3">Acyltransferase</fullName>
    </submittedName>
</protein>
<dbReference type="GO" id="GO:0000271">
    <property type="term" value="P:polysaccharide biosynthetic process"/>
    <property type="evidence" value="ECO:0007669"/>
    <property type="project" value="TreeGrafter"/>
</dbReference>
<gene>
    <name evidence="3" type="ORF">JIN87_16135</name>
</gene>
<feature type="domain" description="Acyltransferase 3" evidence="2">
    <location>
        <begin position="13"/>
        <end position="340"/>
    </location>
</feature>
<keyword evidence="1" id="KW-0472">Membrane</keyword>
<dbReference type="PANTHER" id="PTHR23028:SF131">
    <property type="entry name" value="BLR2367 PROTEIN"/>
    <property type="match status" value="1"/>
</dbReference>
<dbReference type="Pfam" id="PF01757">
    <property type="entry name" value="Acyl_transf_3"/>
    <property type="match status" value="1"/>
</dbReference>
<feature type="transmembrane region" description="Helical" evidence="1">
    <location>
        <begin position="323"/>
        <end position="343"/>
    </location>
</feature>
<dbReference type="PANTHER" id="PTHR23028">
    <property type="entry name" value="ACETYLTRANSFERASE"/>
    <property type="match status" value="1"/>
</dbReference>
<feature type="transmembrane region" description="Helical" evidence="1">
    <location>
        <begin position="229"/>
        <end position="246"/>
    </location>
</feature>
<keyword evidence="1" id="KW-1133">Transmembrane helix</keyword>
<keyword evidence="3" id="KW-0808">Transferase</keyword>
<feature type="transmembrane region" description="Helical" evidence="1">
    <location>
        <begin position="94"/>
        <end position="110"/>
    </location>
</feature>
<sequence length="360" mass="41234">MGELNRERLDVVQVWRGLAASLIVIVHVFLRLDYVSTSSEREFLIGNWVNLFFCEMGVDAFFVISGFIMVYISDQGTSQSGFLLKRALRIYPPYWIYSGMMIAVLFFVVPNDRRLGFDFVDLTRALFLIPTINDVTKNIFPLFLSQGWTLIYELFFYLVFFLFLKVGSVARTVLTSVVLVVFHLIAIKTGLFDGAVKWLFSDSVMLEFIIGMLLGLFYTKTRFSIRKGVAWLLAGIGVVWFIYFQINEYQGWGVRIVSYCIPLSLLFAATVFCEELKAIQFPKALLWLGDASYSIYLTHTIVIFGFARLNRKNGVFADVSLDVQFVLILLTALAVGVLLYQFVEKQTNRLSRVLIKKVVR</sequence>
<feature type="transmembrane region" description="Helical" evidence="1">
    <location>
        <begin position="198"/>
        <end position="217"/>
    </location>
</feature>
<evidence type="ECO:0000313" key="3">
    <source>
        <dbReference type="EMBL" id="MBK1878410.1"/>
    </source>
</evidence>
<dbReference type="AlphaFoldDB" id="A0A934RVE5"/>
<evidence type="ECO:0000256" key="1">
    <source>
        <dbReference type="SAM" id="Phobius"/>
    </source>
</evidence>
<name>A0A934RVE5_9BACT</name>
<reference evidence="3" key="1">
    <citation type="submission" date="2021-01" db="EMBL/GenBank/DDBJ databases">
        <title>Modified the classification status of verrucomicrobia.</title>
        <authorList>
            <person name="Feng X."/>
        </authorList>
    </citation>
    <scope>NUCLEOTIDE SEQUENCE</scope>
    <source>
        <strain evidence="3">KCTC 13126</strain>
    </source>
</reference>
<comment type="caution">
    <text evidence="3">The sequence shown here is derived from an EMBL/GenBank/DDBJ whole genome shotgun (WGS) entry which is preliminary data.</text>
</comment>
<dbReference type="Proteomes" id="UP000617628">
    <property type="component" value="Unassembled WGS sequence"/>
</dbReference>
<feature type="transmembrane region" description="Helical" evidence="1">
    <location>
        <begin position="50"/>
        <end position="73"/>
    </location>
</feature>
<evidence type="ECO:0000313" key="4">
    <source>
        <dbReference type="Proteomes" id="UP000617628"/>
    </source>
</evidence>
<feature type="transmembrane region" description="Helical" evidence="1">
    <location>
        <begin position="173"/>
        <end position="192"/>
    </location>
</feature>
<feature type="transmembrane region" description="Helical" evidence="1">
    <location>
        <begin position="252"/>
        <end position="273"/>
    </location>
</feature>
<feature type="transmembrane region" description="Helical" evidence="1">
    <location>
        <begin position="12"/>
        <end position="30"/>
    </location>
</feature>